<sequence>QYYKLFIRPLPSPDILFFFFENYTRRGHLQDHQVGLSGALSTLTSQAVTKSDPKMTIYDPAPGPSRASRITLPPMMMMVPQTHERPLEYTHDLSQPPYLRNSYMAQPDYEYDYEFTASMSYQPTNEYQLPPASHAGEMQSSHNNHDGNGPLSLSLLVAAAHAAQADISYGHPPIPFPSNLPLSCGMESSGNYSPSLTSADARGTWPSVGLATGTSDSERLAVSPPHTPLATPDVIYDTSMMTCCRSQNDGTNAHEPKWSMGRMSAEPQFLHKPSLPPLSHMEYSNHGIAAHHHHHTQPTDFPTQQSSHLISAPLAQSEICNPSSCSVIKRTCKRKEMEPQFEEHESSTQDEHSPESQTSPKNGKPKQGRKKRSAGYVRPIIIHRKRVGQRLLDMLKSAPIPSKAPSMELSRARCFPFADMKNKLREWYGLQIEWPAGAPFSVDELRSTRRMRLDELERLDKTLDGGEVRLRLSDEVLAEEPHRTAEYSLPSEGNTDEHSYEFPAADHHPYDPINEFNETVHKRRKRKL</sequence>
<gene>
    <name evidence="1" type="ORF">MJO28_001301</name>
</gene>
<accession>A0ACC0ETQ2</accession>
<feature type="non-terminal residue" evidence="1">
    <location>
        <position position="1"/>
    </location>
</feature>
<dbReference type="EMBL" id="CM045866">
    <property type="protein sequence ID" value="KAI7960812.1"/>
    <property type="molecule type" value="Genomic_DNA"/>
</dbReference>
<reference evidence="2" key="1">
    <citation type="journal article" date="2018" name="BMC Genomics">
        <title>Genomic insights into host adaptation between the wheat stripe rust pathogen (Puccinia striiformis f. sp. tritici) and the barley stripe rust pathogen (Puccinia striiformis f. sp. hordei).</title>
        <authorList>
            <person name="Xia C."/>
            <person name="Wang M."/>
            <person name="Yin C."/>
            <person name="Cornejo O.E."/>
            <person name="Hulbert S.H."/>
            <person name="Chen X."/>
        </authorList>
    </citation>
    <scope>NUCLEOTIDE SEQUENCE [LARGE SCALE GENOMIC DNA]</scope>
    <source>
        <strain evidence="2">93-210</strain>
    </source>
</reference>
<comment type="caution">
    <text evidence="1">The sequence shown here is derived from an EMBL/GenBank/DDBJ whole genome shotgun (WGS) entry which is preliminary data.</text>
</comment>
<evidence type="ECO:0000313" key="1">
    <source>
        <dbReference type="EMBL" id="KAI7960812.1"/>
    </source>
</evidence>
<reference evidence="2" key="2">
    <citation type="journal article" date="2018" name="Mol. Plant Microbe Interact.">
        <title>Genome sequence resources for the wheat stripe rust pathogen (Puccinia striiformis f. sp. tritici) and the barley stripe rust pathogen (Puccinia striiformis f. sp. hordei).</title>
        <authorList>
            <person name="Xia C."/>
            <person name="Wang M."/>
            <person name="Yin C."/>
            <person name="Cornejo O.E."/>
            <person name="Hulbert S.H."/>
            <person name="Chen X."/>
        </authorList>
    </citation>
    <scope>NUCLEOTIDE SEQUENCE [LARGE SCALE GENOMIC DNA]</scope>
    <source>
        <strain evidence="2">93-210</strain>
    </source>
</reference>
<name>A0ACC0ETQ2_9BASI</name>
<dbReference type="Proteomes" id="UP001060170">
    <property type="component" value="Chromosome 2"/>
</dbReference>
<organism evidence="1 2">
    <name type="scientific">Puccinia striiformis f. sp. tritici</name>
    <dbReference type="NCBI Taxonomy" id="168172"/>
    <lineage>
        <taxon>Eukaryota</taxon>
        <taxon>Fungi</taxon>
        <taxon>Dikarya</taxon>
        <taxon>Basidiomycota</taxon>
        <taxon>Pucciniomycotina</taxon>
        <taxon>Pucciniomycetes</taxon>
        <taxon>Pucciniales</taxon>
        <taxon>Pucciniaceae</taxon>
        <taxon>Puccinia</taxon>
    </lineage>
</organism>
<keyword evidence="2" id="KW-1185">Reference proteome</keyword>
<evidence type="ECO:0000313" key="2">
    <source>
        <dbReference type="Proteomes" id="UP001060170"/>
    </source>
</evidence>
<reference evidence="1 2" key="3">
    <citation type="journal article" date="2022" name="Microbiol. Spectr.">
        <title>Folding features and dynamics of 3D genome architecture in plant fungal pathogens.</title>
        <authorList>
            <person name="Xia C."/>
        </authorList>
    </citation>
    <scope>NUCLEOTIDE SEQUENCE [LARGE SCALE GENOMIC DNA]</scope>
    <source>
        <strain evidence="1 2">93-210</strain>
    </source>
</reference>
<protein>
    <submittedName>
        <fullName evidence="1">Uncharacterized protein</fullName>
    </submittedName>
</protein>
<proteinExistence type="predicted"/>